<dbReference type="EMBL" id="UZAM01008075">
    <property type="protein sequence ID" value="VDP03103.1"/>
    <property type="molecule type" value="Genomic_DNA"/>
</dbReference>
<dbReference type="Proteomes" id="UP000270296">
    <property type="component" value="Unassembled WGS sequence"/>
</dbReference>
<protein>
    <submittedName>
        <fullName evidence="3">Carboxypeptidase inhibitor</fullName>
    </submittedName>
</protein>
<name>A0A183IK77_9BILA</name>
<gene>
    <name evidence="1" type="ORF">SBAD_LOCUS4023</name>
</gene>
<dbReference type="WBParaSite" id="SBAD_0000420401-mRNA-1">
    <property type="protein sequence ID" value="SBAD_0000420401-mRNA-1"/>
    <property type="gene ID" value="SBAD_0000420401"/>
</dbReference>
<evidence type="ECO:0000313" key="3">
    <source>
        <dbReference type="WBParaSite" id="SBAD_0000420401-mRNA-1"/>
    </source>
</evidence>
<evidence type="ECO:0000313" key="2">
    <source>
        <dbReference type="Proteomes" id="UP000270296"/>
    </source>
</evidence>
<dbReference type="AlphaFoldDB" id="A0A183IK77"/>
<accession>A0A183IK77</accession>
<reference evidence="1 2" key="2">
    <citation type="submission" date="2018-11" db="EMBL/GenBank/DDBJ databases">
        <authorList>
            <consortium name="Pathogen Informatics"/>
        </authorList>
    </citation>
    <scope>NUCLEOTIDE SEQUENCE [LARGE SCALE GENOMIC DNA]</scope>
</reference>
<keyword evidence="2" id="KW-1185">Reference proteome</keyword>
<organism evidence="3">
    <name type="scientific">Soboliphyme baturini</name>
    <dbReference type="NCBI Taxonomy" id="241478"/>
    <lineage>
        <taxon>Eukaryota</taxon>
        <taxon>Metazoa</taxon>
        <taxon>Ecdysozoa</taxon>
        <taxon>Nematoda</taxon>
        <taxon>Enoplea</taxon>
        <taxon>Dorylaimia</taxon>
        <taxon>Dioctophymatida</taxon>
        <taxon>Dioctophymatoidea</taxon>
        <taxon>Soboliphymatidae</taxon>
        <taxon>Soboliphyme</taxon>
    </lineage>
</organism>
<reference evidence="3" key="1">
    <citation type="submission" date="2016-06" db="UniProtKB">
        <authorList>
            <consortium name="WormBaseParasite"/>
        </authorList>
    </citation>
    <scope>IDENTIFICATION</scope>
</reference>
<evidence type="ECO:0000313" key="1">
    <source>
        <dbReference type="EMBL" id="VDP03103.1"/>
    </source>
</evidence>
<proteinExistence type="predicted"/>
<sequence>MLIVAGFRCPFRRARKSKRVRCSIDLATNSSKCGSNFFCSPFDAYPPPDANVTSIEGICCRLPRLFCPYGKQIPLPKGKPCGKACTKSSVNGYCYWIPEMKIGRPICCPKPCPDGLYFSRGKCRAS</sequence>